<accession>A0A1S7LLY2</accession>
<protein>
    <recommendedName>
        <fullName evidence="2">Cytochrome C Planctomycete-type domain-containing protein</fullName>
    </recommendedName>
</protein>
<dbReference type="InterPro" id="IPR036909">
    <property type="entry name" value="Cyt_c-like_dom_sf"/>
</dbReference>
<organism evidence="3">
    <name type="scientific">Magnetococcus massalia (strain MO-1)</name>
    <dbReference type="NCBI Taxonomy" id="451514"/>
    <lineage>
        <taxon>Bacteria</taxon>
        <taxon>Pseudomonadati</taxon>
        <taxon>Pseudomonadota</taxon>
        <taxon>Magnetococcia</taxon>
        <taxon>Magnetococcales</taxon>
        <taxon>Magnetococcaceae</taxon>
        <taxon>Magnetococcus</taxon>
    </lineage>
</organism>
<feature type="signal peptide" evidence="1">
    <location>
        <begin position="1"/>
        <end position="27"/>
    </location>
</feature>
<dbReference type="PANTHER" id="PTHR35889:SF3">
    <property type="entry name" value="F-BOX DOMAIN-CONTAINING PROTEIN"/>
    <property type="match status" value="1"/>
</dbReference>
<reference evidence="3" key="1">
    <citation type="submission" date="2015-04" db="EMBL/GenBank/DDBJ databases">
        <authorList>
            <person name="Syromyatnikov M.Y."/>
            <person name="Popov V.N."/>
        </authorList>
    </citation>
    <scope>NUCLEOTIDE SEQUENCE</scope>
    <source>
        <strain evidence="3">MO-1</strain>
    </source>
</reference>
<dbReference type="GO" id="GO:0020037">
    <property type="term" value="F:heme binding"/>
    <property type="evidence" value="ECO:0007669"/>
    <property type="project" value="InterPro"/>
</dbReference>
<evidence type="ECO:0000259" key="2">
    <source>
        <dbReference type="Pfam" id="PF07635"/>
    </source>
</evidence>
<sequence length="129" mass="14316">MKKFGMRSLLAISALTMGLFSASASMAEGKNEISFRDDVFPIMQYRCLECHSNGGPGVVYSGLNMQSHEGLMRGTRHGPVIIAGKPMLSNLLVLVEGKAGIRMPHNRRRLTKCEIDILRRWIQQGAKNN</sequence>
<dbReference type="PANTHER" id="PTHR35889">
    <property type="entry name" value="CYCLOINULO-OLIGOSACCHARIDE FRUCTANOTRANSFERASE-RELATED"/>
    <property type="match status" value="1"/>
</dbReference>
<dbReference type="AlphaFoldDB" id="A0A1S7LLY2"/>
<evidence type="ECO:0000313" key="3">
    <source>
        <dbReference type="EMBL" id="CRH07932.1"/>
    </source>
</evidence>
<dbReference type="EMBL" id="LO017727">
    <property type="protein sequence ID" value="CRH07932.1"/>
    <property type="molecule type" value="Genomic_DNA"/>
</dbReference>
<dbReference type="SUPFAM" id="SSF46626">
    <property type="entry name" value="Cytochrome c"/>
    <property type="match status" value="1"/>
</dbReference>
<gene>
    <name evidence="3" type="ORF">MAGMO_3803</name>
</gene>
<evidence type="ECO:0000256" key="1">
    <source>
        <dbReference type="SAM" id="SignalP"/>
    </source>
</evidence>
<feature type="domain" description="Cytochrome C Planctomycete-type" evidence="2">
    <location>
        <begin position="47"/>
        <end position="104"/>
    </location>
</feature>
<name>A0A1S7LLY2_MAGMO</name>
<feature type="chain" id="PRO_5013001002" description="Cytochrome C Planctomycete-type domain-containing protein" evidence="1">
    <location>
        <begin position="28"/>
        <end position="129"/>
    </location>
</feature>
<dbReference type="GO" id="GO:0009055">
    <property type="term" value="F:electron transfer activity"/>
    <property type="evidence" value="ECO:0007669"/>
    <property type="project" value="InterPro"/>
</dbReference>
<proteinExistence type="predicted"/>
<keyword evidence="1" id="KW-0732">Signal</keyword>
<dbReference type="Pfam" id="PF07635">
    <property type="entry name" value="PSCyt1"/>
    <property type="match status" value="1"/>
</dbReference>
<dbReference type="InterPro" id="IPR011429">
    <property type="entry name" value="Cyt_c_Planctomycete-type"/>
</dbReference>